<protein>
    <recommendedName>
        <fullName evidence="2">ZW10 C-terminal helical domain-containing protein</fullName>
    </recommendedName>
</protein>
<dbReference type="Proteomes" id="UP000243797">
    <property type="component" value="Unassembled WGS sequence"/>
</dbReference>
<evidence type="ECO:0000313" key="3">
    <source>
        <dbReference type="EMBL" id="PNS17787.1"/>
    </source>
</evidence>
<keyword evidence="4" id="KW-1185">Reference proteome</keyword>
<dbReference type="GO" id="GO:0007094">
    <property type="term" value="P:mitotic spindle assembly checkpoint signaling"/>
    <property type="evidence" value="ECO:0007669"/>
    <property type="project" value="TreeGrafter"/>
</dbReference>
<dbReference type="PANTHER" id="PTHR12205:SF0">
    <property type="entry name" value="CENTROMERE_KINETOCHORE PROTEIN ZW10 HOMOLOG"/>
    <property type="match status" value="1"/>
</dbReference>
<comment type="caution">
    <text evidence="3">The sequence shown here is derived from an EMBL/GenBank/DDBJ whole genome shotgun (WGS) entry which is preliminary data.</text>
</comment>
<gene>
    <name evidence="3" type="ORF">CAC42_3182</name>
</gene>
<dbReference type="EMBL" id="NKHZ01000049">
    <property type="protein sequence ID" value="PNS17787.1"/>
    <property type="molecule type" value="Genomic_DNA"/>
</dbReference>
<dbReference type="AlphaFoldDB" id="A0A2K1QRS3"/>
<name>A0A2K1QRS3_9PEZI</name>
<dbReference type="GO" id="GO:1990423">
    <property type="term" value="C:RZZ complex"/>
    <property type="evidence" value="ECO:0007669"/>
    <property type="project" value="TreeGrafter"/>
</dbReference>
<dbReference type="PANTHER" id="PTHR12205">
    <property type="entry name" value="CENTROMERE/KINETOCHORE PROTEIN ZW10"/>
    <property type="match status" value="1"/>
</dbReference>
<dbReference type="OrthoDB" id="534815at2759"/>
<accession>A0A2K1QRS3</accession>
<proteinExistence type="predicted"/>
<dbReference type="InterPro" id="IPR046362">
    <property type="entry name" value="Zw10/DSL1_C_sf"/>
</dbReference>
<dbReference type="GO" id="GO:0006888">
    <property type="term" value="P:endoplasmic reticulum to Golgi vesicle-mediated transport"/>
    <property type="evidence" value="ECO:0007669"/>
    <property type="project" value="TreeGrafter"/>
</dbReference>
<evidence type="ECO:0000259" key="2">
    <source>
        <dbReference type="Pfam" id="PF22766"/>
    </source>
</evidence>
<dbReference type="InterPro" id="IPR055148">
    <property type="entry name" value="ZW10_C_2"/>
</dbReference>
<dbReference type="GO" id="GO:0005737">
    <property type="term" value="C:cytoplasm"/>
    <property type="evidence" value="ECO:0007669"/>
    <property type="project" value="GOC"/>
</dbReference>
<dbReference type="STRING" id="2082308.A0A2K1QRS3"/>
<dbReference type="InParanoid" id="A0A2K1QRS3"/>
<reference evidence="3 4" key="1">
    <citation type="submission" date="2017-06" db="EMBL/GenBank/DDBJ databases">
        <title>Draft genome sequence of a variant of Elsinoe murrayae.</title>
        <authorList>
            <person name="Cheng Q."/>
        </authorList>
    </citation>
    <scope>NUCLEOTIDE SEQUENCE [LARGE SCALE GENOMIC DNA]</scope>
    <source>
        <strain evidence="3 4">CQ-2017a</strain>
    </source>
</reference>
<feature type="compositionally biased region" description="Acidic residues" evidence="1">
    <location>
        <begin position="446"/>
        <end position="459"/>
    </location>
</feature>
<organism evidence="3 4">
    <name type="scientific">Sphaceloma murrayae</name>
    <dbReference type="NCBI Taxonomy" id="2082308"/>
    <lineage>
        <taxon>Eukaryota</taxon>
        <taxon>Fungi</taxon>
        <taxon>Dikarya</taxon>
        <taxon>Ascomycota</taxon>
        <taxon>Pezizomycotina</taxon>
        <taxon>Dothideomycetes</taxon>
        <taxon>Dothideomycetidae</taxon>
        <taxon>Myriangiales</taxon>
        <taxon>Elsinoaceae</taxon>
        <taxon>Sphaceloma</taxon>
    </lineage>
</organism>
<evidence type="ECO:0000313" key="4">
    <source>
        <dbReference type="Proteomes" id="UP000243797"/>
    </source>
</evidence>
<evidence type="ECO:0000256" key="1">
    <source>
        <dbReference type="SAM" id="MobiDB-lite"/>
    </source>
</evidence>
<sequence length="827" mass="91284">MTDDEPSKDIINPLVNSIKSATYPDVDIAGEELTPDVFAQLHHALNHAKKDVEVQVRSLSKDVAPDVDGWIARATQVQQDIQQSKATARSIVEEAEAQASLKKAATESAQKVDLLEKELAFSTALEDALVYIQSVATRLSEAKEHVVGSRINRAFDILASSQEDLDKLQASYSTNASRALASRASSIRDSIVQSSEAHIRNCISISPGKQVVDISRKQERCGDADLEACANILRDVGKLDPLIQSMQRDLERSFFELWSAKPEQKIARLQTTSERAWLDAEQEAQDVTDILADVGKLVGFLDSALPRSLKGPIAETLLPDFWSRLEQNRLNASVPINITDLGTFDNTLTAVSRLSRTLSTNGWSGHDQVQGWIENAPRVWLARQREHTLEAVRRALLSNLKKTKQVEKVETQVVENDEIIADVEDWDTEWKADPQPPRKPGKQESVADDDDDDGSAWDDQGDAVVAKANGKEAVADEDEAAWGWDDAQVGSPAQTKLSAPLSPTKANKIGNGTEVTLRETYTVTEVPETIYDECVEVYSKARRLSGGQFSSSAIAPGIAGLSNVPTLATALYRAMALTAYDKVESGKILLYNDSMRIADLLKSLVDGKTETSLDLTTSAKRKLEHDVAAFERFARVAYSTEMESQKTVLRDLLDGAQGFSNCTTSPYDAECDDAVFMTVDRVRDVYRQWTSTLSKSALLQSIGSLLSAVTSKFIVDIQELSDIGEEESKKLLGYCKSVSSLSDIFLEQHTGTKEVRDMTPLYCQNWLKFQYLGEILDGSLADIKYLWAEGELSLEFTTEEVVDFIEALFADSEHRRKAISEIKASGR</sequence>
<dbReference type="Gene3D" id="1.10.357.150">
    <property type="match status" value="1"/>
</dbReference>
<feature type="domain" description="ZW10 C-terminal helical" evidence="2">
    <location>
        <begin position="678"/>
        <end position="822"/>
    </location>
</feature>
<feature type="region of interest" description="Disordered" evidence="1">
    <location>
        <begin position="425"/>
        <end position="459"/>
    </location>
</feature>
<dbReference type="Pfam" id="PF22766">
    <property type="entry name" value="ZW10_C2"/>
    <property type="match status" value="1"/>
</dbReference>